<accession>A0AAU7VLA2</accession>
<keyword evidence="1" id="KW-0472">Membrane</keyword>
<dbReference type="EMBL" id="CP158367">
    <property type="protein sequence ID" value="XBX74906.1"/>
    <property type="molecule type" value="Genomic_DNA"/>
</dbReference>
<dbReference type="AlphaFoldDB" id="A0AAU7VLA2"/>
<gene>
    <name evidence="2" type="ORF">PRVXT_002971</name>
</gene>
<reference evidence="2" key="1">
    <citation type="journal article" date="2013" name="Extremophiles">
        <title>Proteinivorax tanatarense gen. nov., sp. nov., an anaerobic, haloalkaliphilic, proteolytic bacterium isolated from a decaying algal bloom, and proposal of Proteinivoraceae fam. nov.</title>
        <authorList>
            <person name="Kevbrin V."/>
            <person name="Boltyanskaya Y."/>
            <person name="Zhilina T."/>
            <person name="Kolganova T."/>
            <person name="Lavrentjeva E."/>
            <person name="Kuznetsov B."/>
        </authorList>
    </citation>
    <scope>NUCLEOTIDE SEQUENCE</scope>
    <source>
        <strain evidence="2">Z-910T</strain>
    </source>
</reference>
<feature type="transmembrane region" description="Helical" evidence="1">
    <location>
        <begin position="115"/>
        <end position="135"/>
    </location>
</feature>
<evidence type="ECO:0000256" key="1">
    <source>
        <dbReference type="SAM" id="Phobius"/>
    </source>
</evidence>
<keyword evidence="1" id="KW-1133">Transmembrane helix</keyword>
<protein>
    <recommendedName>
        <fullName evidence="3">Colicin V production protein</fullName>
    </recommendedName>
</protein>
<feature type="transmembrane region" description="Helical" evidence="1">
    <location>
        <begin position="5"/>
        <end position="20"/>
    </location>
</feature>
<feature type="transmembrane region" description="Helical" evidence="1">
    <location>
        <begin position="155"/>
        <end position="179"/>
    </location>
</feature>
<reference evidence="2" key="2">
    <citation type="submission" date="2024-06" db="EMBL/GenBank/DDBJ databases">
        <authorList>
            <person name="Petrova K.O."/>
            <person name="Toshchakov S.V."/>
            <person name="Boltjanskaja Y.V."/>
            <person name="Kevbrin V."/>
        </authorList>
    </citation>
    <scope>NUCLEOTIDE SEQUENCE</scope>
    <source>
        <strain evidence="2">Z-910T</strain>
    </source>
</reference>
<name>A0AAU7VLA2_9FIRM</name>
<evidence type="ECO:0000313" key="2">
    <source>
        <dbReference type="EMBL" id="XBX74906.1"/>
    </source>
</evidence>
<organism evidence="2">
    <name type="scientific">Proteinivorax tanatarense</name>
    <dbReference type="NCBI Taxonomy" id="1260629"/>
    <lineage>
        <taxon>Bacteria</taxon>
        <taxon>Bacillati</taxon>
        <taxon>Bacillota</taxon>
        <taxon>Clostridia</taxon>
        <taxon>Eubacteriales</taxon>
        <taxon>Proteinivoracaceae</taxon>
        <taxon>Proteinivorax</taxon>
    </lineage>
</organism>
<evidence type="ECO:0008006" key="3">
    <source>
        <dbReference type="Google" id="ProtNLM"/>
    </source>
</evidence>
<proteinExistence type="predicted"/>
<dbReference type="RefSeq" id="WP_350343655.1">
    <property type="nucleotide sequence ID" value="NZ_CP158367.1"/>
</dbReference>
<sequence length="209" mass="23775">MADVFIVVLFIWGIIIGFYKDRKEIFIRGIYFVAALFIAFGINWPVLTEQSIQNTIETLYIDDTAYEVSTDRTYLMIQEATNELPVSTQLREKIIENMNERVYLGESMVNISAEIIAKAIEALTLTLIIILIMSVSSEFFLKNQLLKSNGGVLGATVYGLCNLILACVIIYIMELYFLFYQKEAIKSGLLDFALKPLVQQVIDVIFKLL</sequence>
<keyword evidence="1" id="KW-0812">Transmembrane</keyword>
<feature type="transmembrane region" description="Helical" evidence="1">
    <location>
        <begin position="26"/>
        <end position="47"/>
    </location>
</feature>